<dbReference type="STRING" id="1219065.VPR01S_20_00210"/>
<protein>
    <submittedName>
        <fullName evidence="1">Uncharacterized protein</fullName>
    </submittedName>
</protein>
<name>U2ZM71_VIBPR</name>
<dbReference type="EMBL" id="BATJ01000020">
    <property type="protein sequence ID" value="GAD68841.1"/>
    <property type="molecule type" value="Genomic_DNA"/>
</dbReference>
<accession>U2ZM71</accession>
<evidence type="ECO:0000313" key="1">
    <source>
        <dbReference type="EMBL" id="GAD68841.1"/>
    </source>
</evidence>
<dbReference type="InterPro" id="IPR014054">
    <property type="entry name" value="Phage_regulatory_Rha"/>
</dbReference>
<evidence type="ECO:0000313" key="2">
    <source>
        <dbReference type="Proteomes" id="UP000016570"/>
    </source>
</evidence>
<keyword evidence="2" id="KW-1185">Reference proteome</keyword>
<sequence length="144" mass="16394">MDGSEYEHRGNIYTELKIDASKFAHIYLDVQNLTMGSREIAELTVKRHDNVRRTIESLWDLSLVSVTQSEEPTIGGGKPTKIYHVNEEDSYIVVARLSPEFTAKIVKRWRELEEANQFKIPQTLPEALLLAAELGGRTKSIFGF</sequence>
<organism evidence="1 2">
    <name type="scientific">Vibrio proteolyticus NBRC 13287</name>
    <dbReference type="NCBI Taxonomy" id="1219065"/>
    <lineage>
        <taxon>Bacteria</taxon>
        <taxon>Pseudomonadati</taxon>
        <taxon>Pseudomonadota</taxon>
        <taxon>Gammaproteobacteria</taxon>
        <taxon>Vibrionales</taxon>
        <taxon>Vibrionaceae</taxon>
        <taxon>Vibrio</taxon>
    </lineage>
</organism>
<comment type="caution">
    <text evidence="1">The sequence shown here is derived from an EMBL/GenBank/DDBJ whole genome shotgun (WGS) entry which is preliminary data.</text>
</comment>
<dbReference type="Pfam" id="PF09669">
    <property type="entry name" value="Phage_pRha"/>
    <property type="match status" value="1"/>
</dbReference>
<reference evidence="1 2" key="1">
    <citation type="submission" date="2013-09" db="EMBL/GenBank/DDBJ databases">
        <title>Whole genome shotgun sequence of Vibrio proteolyticus NBRC 13287.</title>
        <authorList>
            <person name="Isaki S."/>
            <person name="Hosoyama A."/>
            <person name="Numata M."/>
            <person name="Hashimoto M."/>
            <person name="Hosoyama Y."/>
            <person name="Tsuchikane K."/>
            <person name="Noguchi M."/>
            <person name="Hirakata S."/>
            <person name="Ichikawa N."/>
            <person name="Ohji S."/>
            <person name="Yamazoe A."/>
            <person name="Fujita N."/>
        </authorList>
    </citation>
    <scope>NUCLEOTIDE SEQUENCE [LARGE SCALE GENOMIC DNA]</scope>
    <source>
        <strain evidence="1 2">NBRC 13287</strain>
    </source>
</reference>
<dbReference type="AlphaFoldDB" id="U2ZM71"/>
<dbReference type="RefSeq" id="WP_021706809.1">
    <property type="nucleotide sequence ID" value="NZ_BATJ01000020.1"/>
</dbReference>
<proteinExistence type="predicted"/>
<gene>
    <name evidence="1" type="ORF">VPR01S_20_00210</name>
</gene>
<dbReference type="Proteomes" id="UP000016570">
    <property type="component" value="Unassembled WGS sequence"/>
</dbReference>
<dbReference type="eggNOG" id="COG3646">
    <property type="taxonomic scope" value="Bacteria"/>
</dbReference>